<feature type="transmembrane region" description="Helical" evidence="6">
    <location>
        <begin position="86"/>
        <end position="108"/>
    </location>
</feature>
<accession>A0A1G6LCF7</accession>
<dbReference type="STRING" id="67344.SAMN05216505_10258"/>
<dbReference type="GO" id="GO:0022857">
    <property type="term" value="F:transmembrane transporter activity"/>
    <property type="evidence" value="ECO:0007669"/>
    <property type="project" value="InterPro"/>
</dbReference>
<evidence type="ECO:0000259" key="7">
    <source>
        <dbReference type="PROSITE" id="PS50850"/>
    </source>
</evidence>
<protein>
    <submittedName>
        <fullName evidence="8">MFS transporter, DHA1 family, inner membrane transport protein</fullName>
    </submittedName>
</protein>
<organism evidence="8 9">
    <name type="scientific">Streptomyces prasinopilosus</name>
    <dbReference type="NCBI Taxonomy" id="67344"/>
    <lineage>
        <taxon>Bacteria</taxon>
        <taxon>Bacillati</taxon>
        <taxon>Actinomycetota</taxon>
        <taxon>Actinomycetes</taxon>
        <taxon>Kitasatosporales</taxon>
        <taxon>Streptomycetaceae</taxon>
        <taxon>Streptomyces</taxon>
    </lineage>
</organism>
<feature type="transmembrane region" description="Helical" evidence="6">
    <location>
        <begin position="245"/>
        <end position="270"/>
    </location>
</feature>
<feature type="transmembrane region" description="Helical" evidence="6">
    <location>
        <begin position="366"/>
        <end position="385"/>
    </location>
</feature>
<comment type="subcellular location">
    <subcellularLocation>
        <location evidence="1">Cell membrane</location>
        <topology evidence="1">Multi-pass membrane protein</topology>
    </subcellularLocation>
</comment>
<keyword evidence="9" id="KW-1185">Reference proteome</keyword>
<gene>
    <name evidence="8" type="ORF">SAMN05216505_10258</name>
</gene>
<evidence type="ECO:0000256" key="4">
    <source>
        <dbReference type="ARBA" id="ARBA00022989"/>
    </source>
</evidence>
<feature type="transmembrane region" description="Helical" evidence="6">
    <location>
        <begin position="139"/>
        <end position="157"/>
    </location>
</feature>
<dbReference type="AlphaFoldDB" id="A0A1G6LCF7"/>
<dbReference type="Gene3D" id="1.20.1250.20">
    <property type="entry name" value="MFS general substrate transporter like domains"/>
    <property type="match status" value="1"/>
</dbReference>
<evidence type="ECO:0000256" key="5">
    <source>
        <dbReference type="ARBA" id="ARBA00023136"/>
    </source>
</evidence>
<dbReference type="GO" id="GO:0005886">
    <property type="term" value="C:plasma membrane"/>
    <property type="evidence" value="ECO:0007669"/>
    <property type="project" value="UniProtKB-SubCell"/>
</dbReference>
<feature type="transmembrane region" description="Helical" evidence="6">
    <location>
        <begin position="301"/>
        <end position="320"/>
    </location>
</feature>
<evidence type="ECO:0000256" key="3">
    <source>
        <dbReference type="ARBA" id="ARBA00022692"/>
    </source>
</evidence>
<feature type="domain" description="Major facilitator superfamily (MFS) profile" evidence="7">
    <location>
        <begin position="15"/>
        <end position="388"/>
    </location>
</feature>
<keyword evidence="5 6" id="KW-0472">Membrane</keyword>
<keyword evidence="3 6" id="KW-0812">Transmembrane</keyword>
<evidence type="ECO:0000313" key="9">
    <source>
        <dbReference type="Proteomes" id="UP000182100"/>
    </source>
</evidence>
<proteinExistence type="predicted"/>
<dbReference type="InterPro" id="IPR020846">
    <property type="entry name" value="MFS_dom"/>
</dbReference>
<feature type="transmembrane region" description="Helical" evidence="6">
    <location>
        <begin position="212"/>
        <end position="233"/>
    </location>
</feature>
<feature type="transmembrane region" description="Helical" evidence="6">
    <location>
        <begin position="277"/>
        <end position="295"/>
    </location>
</feature>
<dbReference type="PROSITE" id="PS50850">
    <property type="entry name" value="MFS"/>
    <property type="match status" value="1"/>
</dbReference>
<dbReference type="Pfam" id="PF07690">
    <property type="entry name" value="MFS_1"/>
    <property type="match status" value="1"/>
</dbReference>
<feature type="transmembrane region" description="Helical" evidence="6">
    <location>
        <begin position="55"/>
        <end position="74"/>
    </location>
</feature>
<reference evidence="9" key="1">
    <citation type="submission" date="2016-10" db="EMBL/GenBank/DDBJ databases">
        <authorList>
            <person name="Varghese N."/>
            <person name="Submissions S."/>
        </authorList>
    </citation>
    <scope>NUCLEOTIDE SEQUENCE [LARGE SCALE GENOMIC DNA]</scope>
    <source>
        <strain evidence="9">CGMCC 4.3504</strain>
    </source>
</reference>
<name>A0A1G6LCF7_9ACTN</name>
<dbReference type="RefSeq" id="WP_074993830.1">
    <property type="nucleotide sequence ID" value="NZ_FMZK01000002.1"/>
</dbReference>
<evidence type="ECO:0000313" key="8">
    <source>
        <dbReference type="EMBL" id="SDC40891.1"/>
    </source>
</evidence>
<evidence type="ECO:0000256" key="1">
    <source>
        <dbReference type="ARBA" id="ARBA00004651"/>
    </source>
</evidence>
<dbReference type="SUPFAM" id="SSF103473">
    <property type="entry name" value="MFS general substrate transporter"/>
    <property type="match status" value="1"/>
</dbReference>
<dbReference type="InterPro" id="IPR050189">
    <property type="entry name" value="MFS_Efflux_Transporters"/>
</dbReference>
<evidence type="ECO:0000256" key="6">
    <source>
        <dbReference type="SAM" id="Phobius"/>
    </source>
</evidence>
<feature type="transmembrane region" description="Helical" evidence="6">
    <location>
        <begin position="341"/>
        <end position="360"/>
    </location>
</feature>
<dbReference type="InterPro" id="IPR036259">
    <property type="entry name" value="MFS_trans_sf"/>
</dbReference>
<evidence type="ECO:0000256" key="2">
    <source>
        <dbReference type="ARBA" id="ARBA00022475"/>
    </source>
</evidence>
<feature type="transmembrane region" description="Helical" evidence="6">
    <location>
        <begin position="114"/>
        <end position="132"/>
    </location>
</feature>
<keyword evidence="2" id="KW-1003">Cell membrane</keyword>
<keyword evidence="4 6" id="KW-1133">Transmembrane helix</keyword>
<dbReference type="CDD" id="cd17324">
    <property type="entry name" value="MFS_NepI_like"/>
    <property type="match status" value="1"/>
</dbReference>
<dbReference type="EMBL" id="FMZK01000002">
    <property type="protein sequence ID" value="SDC40891.1"/>
    <property type="molecule type" value="Genomic_DNA"/>
</dbReference>
<feature type="transmembrane region" description="Helical" evidence="6">
    <location>
        <begin position="169"/>
        <end position="192"/>
    </location>
</feature>
<sequence length="406" mass="40113">MTSVPPVVRRRPGPALAALFLATFVMGSAELVVVGLLKLVAGELAVSVDAAGTLVTAYALGICLGGPLLTALTIRIRRRTLLRTSLACYVAGNLLAALAPGFGTLLAARAVTGALQGLFLGTAFTVAAALVPPERTGRAISVVFGGIAVSTALGVPLGTLAAQHLGWRAAFTAIVVLGALALLATAVCVPPVDAPGTGGLWAQSRHALAPRVLAVLGVGLLLMGGQFAAFTYITPFLEDVTGVSGTWLTVFLFAYGAATAAGTFAGGWAADRDAARTLVAANLALVGALAVLHVAGASRVLVALALVLWGVVGFGLVPSLQYRVGLLAGPGRDLASTLPASAVNAGIAAGAVAGGAAVAHGGARDAVLTGLLVCAAALPATWASGRLRPAAGRRPASAGAESRSPG</sequence>
<dbReference type="InterPro" id="IPR011701">
    <property type="entry name" value="MFS"/>
</dbReference>
<dbReference type="PANTHER" id="PTHR43124">
    <property type="entry name" value="PURINE EFFLUX PUMP PBUE"/>
    <property type="match status" value="1"/>
</dbReference>
<dbReference type="PANTHER" id="PTHR43124:SF3">
    <property type="entry name" value="CHLORAMPHENICOL EFFLUX PUMP RV0191"/>
    <property type="match status" value="1"/>
</dbReference>
<dbReference type="Proteomes" id="UP000182100">
    <property type="component" value="Unassembled WGS sequence"/>
</dbReference>